<dbReference type="PROSITE" id="PS51819">
    <property type="entry name" value="VOC"/>
    <property type="match status" value="1"/>
</dbReference>
<dbReference type="GO" id="GO:0016829">
    <property type="term" value="F:lyase activity"/>
    <property type="evidence" value="ECO:0007669"/>
    <property type="project" value="UniProtKB-KW"/>
</dbReference>
<organism evidence="2 3">
    <name type="scientific">Oligosphaera ethanolica</name>
    <dbReference type="NCBI Taxonomy" id="760260"/>
    <lineage>
        <taxon>Bacteria</taxon>
        <taxon>Pseudomonadati</taxon>
        <taxon>Lentisphaerota</taxon>
        <taxon>Oligosphaeria</taxon>
        <taxon>Oligosphaerales</taxon>
        <taxon>Oligosphaeraceae</taxon>
        <taxon>Oligosphaera</taxon>
    </lineage>
</organism>
<dbReference type="InterPro" id="IPR029068">
    <property type="entry name" value="Glyas_Bleomycin-R_OHBP_Dase"/>
</dbReference>
<sequence>MEHAIITGIDHPAVAAVEPARLAQWYIAVLGYTEYHRTDRNVWILAAPDGSLLEVMPKDDTARPARTTWTPGWSHLALRVNDLNQAAAILRDHGVVFPDAPVPAIGGGQLLNFVDPEGNMLQIVSRS</sequence>
<dbReference type="Gene3D" id="3.10.180.10">
    <property type="entry name" value="2,3-Dihydroxybiphenyl 1,2-Dioxygenase, domain 1"/>
    <property type="match status" value="1"/>
</dbReference>
<dbReference type="EMBL" id="JAUSVL010000001">
    <property type="protein sequence ID" value="MDQ0288938.1"/>
    <property type="molecule type" value="Genomic_DNA"/>
</dbReference>
<evidence type="ECO:0000313" key="2">
    <source>
        <dbReference type="EMBL" id="MDQ0288938.1"/>
    </source>
</evidence>
<dbReference type="InterPro" id="IPR037523">
    <property type="entry name" value="VOC_core"/>
</dbReference>
<gene>
    <name evidence="2" type="ORF">J3R75_001045</name>
</gene>
<keyword evidence="2" id="KW-0456">Lyase</keyword>
<comment type="caution">
    <text evidence="2">The sequence shown here is derived from an EMBL/GenBank/DDBJ whole genome shotgun (WGS) entry which is preliminary data.</text>
</comment>
<keyword evidence="3" id="KW-1185">Reference proteome</keyword>
<dbReference type="Proteomes" id="UP001238163">
    <property type="component" value="Unassembled WGS sequence"/>
</dbReference>
<dbReference type="RefSeq" id="WP_307260278.1">
    <property type="nucleotide sequence ID" value="NZ_JAUSVL010000001.1"/>
</dbReference>
<name>A0AAE3VEQ2_9BACT</name>
<feature type="domain" description="VOC" evidence="1">
    <location>
        <begin position="8"/>
        <end position="126"/>
    </location>
</feature>
<dbReference type="SUPFAM" id="SSF54593">
    <property type="entry name" value="Glyoxalase/Bleomycin resistance protein/Dihydroxybiphenyl dioxygenase"/>
    <property type="match status" value="1"/>
</dbReference>
<proteinExistence type="predicted"/>
<reference evidence="2" key="1">
    <citation type="submission" date="2023-07" db="EMBL/GenBank/DDBJ databases">
        <title>Genomic Encyclopedia of Type Strains, Phase IV (KMG-IV): sequencing the most valuable type-strain genomes for metagenomic binning, comparative biology and taxonomic classification.</title>
        <authorList>
            <person name="Goeker M."/>
        </authorList>
    </citation>
    <scope>NUCLEOTIDE SEQUENCE</scope>
    <source>
        <strain evidence="2">DSM 24202</strain>
    </source>
</reference>
<dbReference type="InterPro" id="IPR004360">
    <property type="entry name" value="Glyas_Fos-R_dOase_dom"/>
</dbReference>
<protein>
    <submittedName>
        <fullName evidence="2">Catechol 2,3-dioxygenase-like lactoylglutathione lyase family enzyme</fullName>
    </submittedName>
</protein>
<dbReference type="AlphaFoldDB" id="A0AAE3VEQ2"/>
<dbReference type="Pfam" id="PF00903">
    <property type="entry name" value="Glyoxalase"/>
    <property type="match status" value="1"/>
</dbReference>
<evidence type="ECO:0000313" key="3">
    <source>
        <dbReference type="Proteomes" id="UP001238163"/>
    </source>
</evidence>
<accession>A0AAE3VEQ2</accession>
<evidence type="ECO:0000259" key="1">
    <source>
        <dbReference type="PROSITE" id="PS51819"/>
    </source>
</evidence>